<dbReference type="KEGG" id="iag:Igag_1307"/>
<keyword evidence="3" id="KW-1185">Reference proteome</keyword>
<dbReference type="InterPro" id="IPR036390">
    <property type="entry name" value="WH_DNA-bd_sf"/>
</dbReference>
<dbReference type="InterPro" id="IPR038723">
    <property type="entry name" value="ArnR1-like_HTH"/>
</dbReference>
<evidence type="ECO:0000313" key="3">
    <source>
        <dbReference type="Proteomes" id="UP000001304"/>
    </source>
</evidence>
<accession>E0SPQ5</accession>
<dbReference type="Proteomes" id="UP000001304">
    <property type="component" value="Chromosome"/>
</dbReference>
<dbReference type="InterPro" id="IPR036388">
    <property type="entry name" value="WH-like_DNA-bd_sf"/>
</dbReference>
<evidence type="ECO:0000259" key="1">
    <source>
        <dbReference type="Pfam" id="PF14947"/>
    </source>
</evidence>
<dbReference type="BioCyc" id="IAGG583356:GHAH-1291-MONOMER"/>
<sequence>MRRYRCFRDIIANILLEIRNSGKRVSEISRAVGIPTDRCRRAIEFLIQRGLIGEKDGLLYITEKGMQWLETYSRLIELCCKSR</sequence>
<dbReference type="HOGENOM" id="CLU_2534628_0_0_2"/>
<feature type="domain" description="ArnR1-like winged helix-turn-helix" evidence="1">
    <location>
        <begin position="9"/>
        <end position="78"/>
    </location>
</feature>
<proteinExistence type="predicted"/>
<dbReference type="AlphaFoldDB" id="E0SPQ5"/>
<protein>
    <recommendedName>
        <fullName evidence="1">ArnR1-like winged helix-turn-helix domain-containing protein</fullName>
    </recommendedName>
</protein>
<dbReference type="STRING" id="583356.Igag_1307"/>
<reference evidence="2 3" key="1">
    <citation type="journal article" date="2010" name="Stand. Genomic Sci.">
        <title>Complete genome sequence of Ignisphaera aggregans type strain (AQ1.S1).</title>
        <authorList>
            <person name="Goker M."/>
            <person name="Held B."/>
            <person name="Lapidus A."/>
            <person name="Nolan M."/>
            <person name="Spring S."/>
            <person name="Yasawong M."/>
            <person name="Lucas S."/>
            <person name="Glavina Del Rio T."/>
            <person name="Tice H."/>
            <person name="Cheng J.F."/>
            <person name="Goodwin L."/>
            <person name="Tapia R."/>
            <person name="Pitluck S."/>
            <person name="Liolios K."/>
            <person name="Ivanova N."/>
            <person name="Mavromatis K."/>
            <person name="Mikhailova N."/>
            <person name="Pati A."/>
            <person name="Chen A."/>
            <person name="Palaniappan K."/>
            <person name="Brambilla E."/>
            <person name="Land M."/>
            <person name="Hauser L."/>
            <person name="Chang Y.J."/>
            <person name="Jeffries C.D."/>
            <person name="Brettin T."/>
            <person name="Detter J.C."/>
            <person name="Han C."/>
            <person name="Rohde M."/>
            <person name="Sikorski J."/>
            <person name="Woyke T."/>
            <person name="Bristow J."/>
            <person name="Eisen J.A."/>
            <person name="Markowitz V."/>
            <person name="Hugenholtz P."/>
            <person name="Kyrpides N.C."/>
            <person name="Klenk H.P."/>
        </authorList>
    </citation>
    <scope>NUCLEOTIDE SEQUENCE [LARGE SCALE GENOMIC DNA]</scope>
    <source>
        <strain evidence="3">DSM 17230 / JCM 13409 / AQ1.S1</strain>
    </source>
</reference>
<dbReference type="EMBL" id="CP002098">
    <property type="protein sequence ID" value="ADM28111.1"/>
    <property type="molecule type" value="Genomic_DNA"/>
</dbReference>
<organism evidence="2 3">
    <name type="scientific">Ignisphaera aggregans (strain DSM 17230 / JCM 13409 / AQ1.S1)</name>
    <dbReference type="NCBI Taxonomy" id="583356"/>
    <lineage>
        <taxon>Archaea</taxon>
        <taxon>Thermoproteota</taxon>
        <taxon>Thermoprotei</taxon>
        <taxon>Desulfurococcales</taxon>
        <taxon>Desulfurococcaceae</taxon>
        <taxon>Ignisphaera</taxon>
    </lineage>
</organism>
<name>E0SPQ5_IGNAA</name>
<dbReference type="Pfam" id="PF14947">
    <property type="entry name" value="HTH_45"/>
    <property type="match status" value="1"/>
</dbReference>
<evidence type="ECO:0000313" key="2">
    <source>
        <dbReference type="EMBL" id="ADM28111.1"/>
    </source>
</evidence>
<dbReference type="SUPFAM" id="SSF46785">
    <property type="entry name" value="Winged helix' DNA-binding domain"/>
    <property type="match status" value="1"/>
</dbReference>
<dbReference type="Gene3D" id="1.10.10.10">
    <property type="entry name" value="Winged helix-like DNA-binding domain superfamily/Winged helix DNA-binding domain"/>
    <property type="match status" value="1"/>
</dbReference>
<gene>
    <name evidence="2" type="ordered locus">Igag_1307</name>
</gene>